<keyword evidence="15" id="KW-1185">Reference proteome</keyword>
<evidence type="ECO:0000256" key="4">
    <source>
        <dbReference type="ARBA" id="ARBA00022630"/>
    </source>
</evidence>
<keyword evidence="13" id="KW-0997">Cell inner membrane</keyword>
<dbReference type="Proteomes" id="UP000051202">
    <property type="component" value="Unassembled WGS sequence"/>
</dbReference>
<dbReference type="Pfam" id="PF02424">
    <property type="entry name" value="ApbE"/>
    <property type="match status" value="1"/>
</dbReference>
<evidence type="ECO:0000256" key="13">
    <source>
        <dbReference type="RuleBase" id="RU363002"/>
    </source>
</evidence>
<accession>A0A0T6DR57</accession>
<evidence type="ECO:0000256" key="10">
    <source>
        <dbReference type="ARBA" id="ARBA00048540"/>
    </source>
</evidence>
<dbReference type="PANTHER" id="PTHR30040">
    <property type="entry name" value="THIAMINE BIOSYNTHESIS LIPOPROTEIN APBE"/>
    <property type="match status" value="1"/>
</dbReference>
<dbReference type="InterPro" id="IPR003374">
    <property type="entry name" value="ApbE-like_sf"/>
</dbReference>
<dbReference type="InterPro" id="IPR024932">
    <property type="entry name" value="ApbE"/>
</dbReference>
<comment type="cofactor">
    <cofactor evidence="12">
        <name>Mg(2+)</name>
        <dbReference type="ChEBI" id="CHEBI:18420"/>
    </cofactor>
    <cofactor evidence="12">
        <name>Mn(2+)</name>
        <dbReference type="ChEBI" id="CHEBI:29035"/>
    </cofactor>
    <text evidence="12">Magnesium. Can also use manganese.</text>
</comment>
<gene>
    <name evidence="14" type="ORF">AS194_02215</name>
</gene>
<comment type="catalytic activity">
    <reaction evidence="10 11 13">
        <text>L-threonyl-[protein] + FAD = FMN-L-threonyl-[protein] + AMP + H(+)</text>
        <dbReference type="Rhea" id="RHEA:36847"/>
        <dbReference type="Rhea" id="RHEA-COMP:11060"/>
        <dbReference type="Rhea" id="RHEA-COMP:11061"/>
        <dbReference type="ChEBI" id="CHEBI:15378"/>
        <dbReference type="ChEBI" id="CHEBI:30013"/>
        <dbReference type="ChEBI" id="CHEBI:57692"/>
        <dbReference type="ChEBI" id="CHEBI:74257"/>
        <dbReference type="ChEBI" id="CHEBI:456215"/>
        <dbReference type="EC" id="2.7.1.180"/>
    </reaction>
</comment>
<evidence type="ECO:0000256" key="5">
    <source>
        <dbReference type="ARBA" id="ARBA00022679"/>
    </source>
</evidence>
<feature type="binding site" evidence="12">
    <location>
        <position position="317"/>
    </location>
    <ligand>
        <name>Mg(2+)</name>
        <dbReference type="ChEBI" id="CHEBI:18420"/>
    </ligand>
</feature>
<name>A0A0T6DR57_9GAMM</name>
<comment type="caution">
    <text evidence="14">The sequence shown here is derived from an EMBL/GenBank/DDBJ whole genome shotgun (WGS) entry which is preliminary data.</text>
</comment>
<dbReference type="PIRSF" id="PIRSF006268">
    <property type="entry name" value="ApbE"/>
    <property type="match status" value="1"/>
</dbReference>
<sequence>MKNTMYRLLSKKTIKNTLFGTMSLTSILSLSACQQTPDYNYLTGETMGTSYHISYQLPDNADEAAIQASIDERLKQINDSMSTYQSDSTISKFNRLNKNTPITIDADFSRVLDVSKIVYEQSGGAFDPTVMPLVETWGFGSTMTVERLQSPPTALEIAQAKALVDFESIIKKDQTVSKTKDGVELDFSAVAKGYGVDVIADVLREDYQIRNYMVEIGGEISTSGVNNQQQPWQIAIDAPIEGSTVSERQTISAIRQPKNTATQMHLATSGNYRNSVIFDGKRYSHTIDPITGKPIAGGAPSVTVAADSVALADAWATALTAMPYHKALDVAKAQNLAAMFVVLADDIKTDGSESNVSDNVSDDNIDDWQVVQTPAMQALRADKKP</sequence>
<feature type="binding site" evidence="12">
    <location>
        <position position="189"/>
    </location>
    <ligand>
        <name>Mg(2+)</name>
        <dbReference type="ChEBI" id="CHEBI:18420"/>
    </ligand>
</feature>
<keyword evidence="4 11" id="KW-0285">Flavoprotein</keyword>
<keyword evidence="6 11" id="KW-0479">Metal-binding</keyword>
<evidence type="ECO:0000256" key="9">
    <source>
        <dbReference type="ARBA" id="ARBA00031306"/>
    </source>
</evidence>
<comment type="subcellular location">
    <subcellularLocation>
        <location evidence="13">Cell inner membrane</location>
        <topology evidence="13">Lipid-anchor</topology>
        <orientation evidence="13">Periplasmic side</orientation>
    </subcellularLocation>
</comment>
<dbReference type="STRING" id="554343.AS194_02215"/>
<evidence type="ECO:0000256" key="3">
    <source>
        <dbReference type="ARBA" id="ARBA00016337"/>
    </source>
</evidence>
<protein>
    <recommendedName>
        <fullName evidence="3 11">FAD:protein FMN transferase</fullName>
        <ecNumber evidence="2 11">2.7.1.180</ecNumber>
    </recommendedName>
    <alternativeName>
        <fullName evidence="9 11">Flavin transferase</fullName>
    </alternativeName>
</protein>
<keyword evidence="8 11" id="KW-0460">Magnesium</keyword>
<keyword evidence="13" id="KW-0449">Lipoprotein</keyword>
<dbReference type="PANTHER" id="PTHR30040:SF2">
    <property type="entry name" value="FAD:PROTEIN FMN TRANSFERASE"/>
    <property type="match status" value="1"/>
</dbReference>
<proteinExistence type="inferred from homology"/>
<dbReference type="EMBL" id="LNDJ01000085">
    <property type="protein sequence ID" value="KRU21997.1"/>
    <property type="molecule type" value="Genomic_DNA"/>
</dbReference>
<evidence type="ECO:0000256" key="12">
    <source>
        <dbReference type="PIRSR" id="PIRSR006268-2"/>
    </source>
</evidence>
<keyword evidence="13" id="KW-1003">Cell membrane</keyword>
<dbReference type="SUPFAM" id="SSF143631">
    <property type="entry name" value="ApbE-like"/>
    <property type="match status" value="1"/>
</dbReference>
<evidence type="ECO:0000256" key="2">
    <source>
        <dbReference type="ARBA" id="ARBA00011955"/>
    </source>
</evidence>
<evidence type="ECO:0000256" key="11">
    <source>
        <dbReference type="PIRNR" id="PIRNR006268"/>
    </source>
</evidence>
<evidence type="ECO:0000256" key="8">
    <source>
        <dbReference type="ARBA" id="ARBA00022842"/>
    </source>
</evidence>
<evidence type="ECO:0000313" key="14">
    <source>
        <dbReference type="EMBL" id="KRU21997.1"/>
    </source>
</evidence>
<dbReference type="EC" id="2.7.1.180" evidence="2 11"/>
<reference evidence="14 15" key="1">
    <citation type="submission" date="2015-11" db="EMBL/GenBank/DDBJ databases">
        <title>Permanent draft genome of Psychrobacter piscatorii LQ58.</title>
        <authorList>
            <person name="Zhou M."/>
            <person name="Dong B."/>
            <person name="Liu Q."/>
        </authorList>
    </citation>
    <scope>NUCLEOTIDE SEQUENCE [LARGE SCALE GENOMIC DNA]</scope>
    <source>
        <strain evidence="14 15">LQ58</strain>
    </source>
</reference>
<dbReference type="GO" id="GO:0046872">
    <property type="term" value="F:metal ion binding"/>
    <property type="evidence" value="ECO:0007669"/>
    <property type="project" value="UniProtKB-UniRule"/>
</dbReference>
<evidence type="ECO:0000256" key="1">
    <source>
        <dbReference type="ARBA" id="ARBA00008282"/>
    </source>
</evidence>
<keyword evidence="7 11" id="KW-0274">FAD</keyword>
<dbReference type="AlphaFoldDB" id="A0A0T6DR57"/>
<comment type="function">
    <text evidence="13">Flavin transferase that catalyzes the transfer of the FMN moiety of FAD and its covalent binding to the hydroxyl group of a threonine residue in a target flavoprotein.</text>
</comment>
<evidence type="ECO:0000256" key="6">
    <source>
        <dbReference type="ARBA" id="ARBA00022723"/>
    </source>
</evidence>
<comment type="similarity">
    <text evidence="1 11 13">Belongs to the ApbE family.</text>
</comment>
<keyword evidence="13" id="KW-0472">Membrane</keyword>
<feature type="binding site" evidence="12">
    <location>
        <position position="313"/>
    </location>
    <ligand>
        <name>Mg(2+)</name>
        <dbReference type="ChEBI" id="CHEBI:18420"/>
    </ligand>
</feature>
<dbReference type="GO" id="GO:0005886">
    <property type="term" value="C:plasma membrane"/>
    <property type="evidence" value="ECO:0007669"/>
    <property type="project" value="UniProtKB-SubCell"/>
</dbReference>
<dbReference type="PROSITE" id="PS51257">
    <property type="entry name" value="PROKAR_LIPOPROTEIN"/>
    <property type="match status" value="1"/>
</dbReference>
<evidence type="ECO:0000313" key="15">
    <source>
        <dbReference type="Proteomes" id="UP000051202"/>
    </source>
</evidence>
<evidence type="ECO:0000256" key="7">
    <source>
        <dbReference type="ARBA" id="ARBA00022827"/>
    </source>
</evidence>
<dbReference type="GO" id="GO:0016740">
    <property type="term" value="F:transferase activity"/>
    <property type="evidence" value="ECO:0007669"/>
    <property type="project" value="UniProtKB-UniRule"/>
</dbReference>
<keyword evidence="5 11" id="KW-0808">Transferase</keyword>
<dbReference type="Gene3D" id="3.10.520.10">
    <property type="entry name" value="ApbE-like domains"/>
    <property type="match status" value="1"/>
</dbReference>
<organism evidence="14 15">
    <name type="scientific">Psychrobacter piscatorii</name>
    <dbReference type="NCBI Taxonomy" id="554343"/>
    <lineage>
        <taxon>Bacteria</taxon>
        <taxon>Pseudomonadati</taxon>
        <taxon>Pseudomonadota</taxon>
        <taxon>Gammaproteobacteria</taxon>
        <taxon>Moraxellales</taxon>
        <taxon>Moraxellaceae</taxon>
        <taxon>Psychrobacter</taxon>
    </lineage>
</organism>